<keyword evidence="5" id="KW-1185">Reference proteome</keyword>
<feature type="compositionally biased region" description="Polar residues" evidence="2">
    <location>
        <begin position="311"/>
        <end position="321"/>
    </location>
</feature>
<accession>A0A0L0FQY6</accession>
<dbReference type="AlphaFoldDB" id="A0A0L0FQY6"/>
<feature type="region of interest" description="Disordered" evidence="2">
    <location>
        <begin position="164"/>
        <end position="266"/>
    </location>
</feature>
<feature type="domain" description="C3H1-type" evidence="3">
    <location>
        <begin position="1005"/>
        <end position="1032"/>
    </location>
</feature>
<dbReference type="PANTHER" id="PTHR14633:SF3">
    <property type="entry name" value="LITTLE ELONGATION COMPLEX SUBUNIT 2"/>
    <property type="match status" value="1"/>
</dbReference>
<evidence type="ECO:0000256" key="2">
    <source>
        <dbReference type="SAM" id="MobiDB-lite"/>
    </source>
</evidence>
<feature type="region of interest" description="Disordered" evidence="2">
    <location>
        <begin position="397"/>
        <end position="445"/>
    </location>
</feature>
<dbReference type="GeneID" id="25909651"/>
<dbReference type="Proteomes" id="UP000054560">
    <property type="component" value="Unassembled WGS sequence"/>
</dbReference>
<protein>
    <recommendedName>
        <fullName evidence="3">C3H1-type domain-containing protein</fullName>
    </recommendedName>
</protein>
<dbReference type="GO" id="GO:0042795">
    <property type="term" value="P:snRNA transcription by RNA polymerase II"/>
    <property type="evidence" value="ECO:0007669"/>
    <property type="project" value="TreeGrafter"/>
</dbReference>
<feature type="compositionally biased region" description="Basic and acidic residues" evidence="2">
    <location>
        <begin position="205"/>
        <end position="220"/>
    </location>
</feature>
<dbReference type="EMBL" id="KQ242492">
    <property type="protein sequence ID" value="KNC78423.1"/>
    <property type="molecule type" value="Genomic_DNA"/>
</dbReference>
<gene>
    <name evidence="4" type="ORF">SARC_09147</name>
</gene>
<dbReference type="GO" id="GO:0008270">
    <property type="term" value="F:zinc ion binding"/>
    <property type="evidence" value="ECO:0007669"/>
    <property type="project" value="UniProtKB-KW"/>
</dbReference>
<feature type="compositionally biased region" description="Polar residues" evidence="2">
    <location>
        <begin position="429"/>
        <end position="439"/>
    </location>
</feature>
<feature type="compositionally biased region" description="Acidic residues" evidence="2">
    <location>
        <begin position="164"/>
        <end position="175"/>
    </location>
</feature>
<feature type="region of interest" description="Disordered" evidence="2">
    <location>
        <begin position="1"/>
        <end position="35"/>
    </location>
</feature>
<dbReference type="PANTHER" id="PTHR14633">
    <property type="entry name" value="LITTLE ELONGATION COMPLEX SUBUNIT 2"/>
    <property type="match status" value="1"/>
</dbReference>
<feature type="compositionally biased region" description="Polar residues" evidence="2">
    <location>
        <begin position="246"/>
        <end position="258"/>
    </location>
</feature>
<evidence type="ECO:0000313" key="4">
    <source>
        <dbReference type="EMBL" id="KNC78423.1"/>
    </source>
</evidence>
<feature type="region of interest" description="Disordered" evidence="2">
    <location>
        <begin position="786"/>
        <end position="826"/>
    </location>
</feature>
<proteinExistence type="predicted"/>
<dbReference type="STRING" id="667725.A0A0L0FQY6"/>
<dbReference type="InterPro" id="IPR019535">
    <property type="entry name" value="ICE2_C"/>
</dbReference>
<sequence>MFTTPYGIDYPCDDSPVGLGTQPGTAAQTPARADDTMNQARPGLVLASADLNEAEAEACGDGAIRGASTEGDIITQSEGDIIARNEGDAMHESRGVEVAVACKSDGALRIDLEGGENVVKVDGDGLAVAYVPGHDAVGGTEPASTKHGSSNMQANAQMSDSDYDMELLSDGDGDEQPSVGKQSDSIEDSQHGLKIHQQHSSPIDADGRVHVESEGNERATHTRTQVESVVPDVGHNERWSIPEVTHSPQGTTLDSTAQPGVPKRRKIADSRSDFGAHILGSTSVDESVSQCVTEQLKEAFSKDPQAVPAYAQTSPSVAQSAPPQTLTKTSLTPLPSADTSHTVDNIASEGLKSSFAKPPSATPAHQPAPVTTVNQQLTAENATLAKKKANQLEAIRRMREQRESQSSTDAEFLQRQRNKTPSGVHRSTKASTLSQQSKPVSPAESVKTISGLIRSDSMNLRNIQKQRLGLALEIGNKLHFSGRLSSLSTFDIKRRGELLARKHSSDVVLASEQQTELNVLLAKIEKENIEFRKAEEGWIRNHSAVYDYIPLSVSAWAKRHIEKKCASLVRDRSRHFQLLNQITWSKIDQRGRENYGSWLEDQLSLTPDFKPVMIESDPMVYKTGHVLHLQPNARVANVPFDLHHNPLSSSKHADPMSQDITNHPSSRQHAQAGNSAQIKHRWINKSVPLLREDTRALELAAQYEVDFLVTASALECIASSAPAPHMGSWEIPINCVDTKTDEKQLIILEKPLPKKTYTPKTASCFAMKHMARSMITRIDHPTMAFSQDSAQSVSNSDARNEPVAGLQDNKHLADRRESVTRTATESVGGTTIDVSDDNLVYALWSIGKHKMLVRMSLAGYVQDSPTTTRVVSVSAKPEYLPTCQGIIGPEEETVEETARWWVRTLLRPNALLLLARCDMIHNTMRFELRDILGQAIQPNADLCEDESTYNLHTAHSQTAIYSQQPPPALHSAHIPLFKTSEGDPWPAGLFPPSVPMTIDEALAKLPKKKYCFAFAREGICPAQQCPYQHVAKTTLIEMAEQGVR</sequence>
<feature type="region of interest" description="Disordered" evidence="2">
    <location>
        <begin position="307"/>
        <end position="342"/>
    </location>
</feature>
<dbReference type="RefSeq" id="XP_014152325.1">
    <property type="nucleotide sequence ID" value="XM_014296850.1"/>
</dbReference>
<organism evidence="4 5">
    <name type="scientific">Sphaeroforma arctica JP610</name>
    <dbReference type="NCBI Taxonomy" id="667725"/>
    <lineage>
        <taxon>Eukaryota</taxon>
        <taxon>Ichthyosporea</taxon>
        <taxon>Ichthyophonida</taxon>
        <taxon>Sphaeroforma</taxon>
    </lineage>
</organism>
<dbReference type="GO" id="GO:0045945">
    <property type="term" value="P:positive regulation of transcription by RNA polymerase III"/>
    <property type="evidence" value="ECO:0007669"/>
    <property type="project" value="TreeGrafter"/>
</dbReference>
<evidence type="ECO:0000256" key="1">
    <source>
        <dbReference type="PROSITE-ProRule" id="PRU00723"/>
    </source>
</evidence>
<dbReference type="GO" id="GO:0008023">
    <property type="term" value="C:transcription elongation factor complex"/>
    <property type="evidence" value="ECO:0007669"/>
    <property type="project" value="InterPro"/>
</dbReference>
<feature type="zinc finger region" description="C3H1-type" evidence="1">
    <location>
        <begin position="1005"/>
        <end position="1032"/>
    </location>
</feature>
<keyword evidence="1" id="KW-0479">Metal-binding</keyword>
<feature type="compositionally biased region" description="Basic and acidic residues" evidence="2">
    <location>
        <begin position="808"/>
        <end position="819"/>
    </location>
</feature>
<feature type="region of interest" description="Disordered" evidence="2">
    <location>
        <begin position="648"/>
        <end position="677"/>
    </location>
</feature>
<dbReference type="InterPro" id="IPR000571">
    <property type="entry name" value="Znf_CCCH"/>
</dbReference>
<keyword evidence="1" id="KW-0862">Zinc</keyword>
<dbReference type="GO" id="GO:0042796">
    <property type="term" value="P:snRNA transcription by RNA polymerase III"/>
    <property type="evidence" value="ECO:0007669"/>
    <property type="project" value="TreeGrafter"/>
</dbReference>
<dbReference type="Pfam" id="PF10505">
    <property type="entry name" value="NARG2_C"/>
    <property type="match status" value="1"/>
</dbReference>
<keyword evidence="1" id="KW-0863">Zinc-finger</keyword>
<feature type="compositionally biased region" description="Polar residues" evidence="2">
    <location>
        <begin position="658"/>
        <end position="677"/>
    </location>
</feature>
<evidence type="ECO:0000313" key="5">
    <source>
        <dbReference type="Proteomes" id="UP000054560"/>
    </source>
</evidence>
<name>A0A0L0FQY6_9EUKA</name>
<feature type="compositionally biased region" description="Low complexity" evidence="2">
    <location>
        <begin position="322"/>
        <end position="335"/>
    </location>
</feature>
<reference evidence="4 5" key="1">
    <citation type="submission" date="2011-02" db="EMBL/GenBank/DDBJ databases">
        <title>The Genome Sequence of Sphaeroforma arctica JP610.</title>
        <authorList>
            <consortium name="The Broad Institute Genome Sequencing Platform"/>
            <person name="Russ C."/>
            <person name="Cuomo C."/>
            <person name="Young S.K."/>
            <person name="Zeng Q."/>
            <person name="Gargeya S."/>
            <person name="Alvarado L."/>
            <person name="Berlin A."/>
            <person name="Chapman S.B."/>
            <person name="Chen Z."/>
            <person name="Freedman E."/>
            <person name="Gellesch M."/>
            <person name="Goldberg J."/>
            <person name="Griggs A."/>
            <person name="Gujja S."/>
            <person name="Heilman E."/>
            <person name="Heiman D."/>
            <person name="Howarth C."/>
            <person name="Mehta T."/>
            <person name="Neiman D."/>
            <person name="Pearson M."/>
            <person name="Roberts A."/>
            <person name="Saif S."/>
            <person name="Shea T."/>
            <person name="Shenoy N."/>
            <person name="Sisk P."/>
            <person name="Stolte C."/>
            <person name="Sykes S."/>
            <person name="White J."/>
            <person name="Yandava C."/>
            <person name="Burger G."/>
            <person name="Gray M.W."/>
            <person name="Holland P.W.H."/>
            <person name="King N."/>
            <person name="Lang F.B.F."/>
            <person name="Roger A.J."/>
            <person name="Ruiz-Trillo I."/>
            <person name="Haas B."/>
            <person name="Nusbaum C."/>
            <person name="Birren B."/>
        </authorList>
    </citation>
    <scope>NUCLEOTIDE SEQUENCE [LARGE SCALE GENOMIC DNA]</scope>
    <source>
        <strain evidence="4 5">JP610</strain>
    </source>
</reference>
<feature type="compositionally biased region" description="Polar residues" evidence="2">
    <location>
        <begin position="786"/>
        <end position="797"/>
    </location>
</feature>
<evidence type="ECO:0000259" key="3">
    <source>
        <dbReference type="PROSITE" id="PS50103"/>
    </source>
</evidence>
<feature type="non-terminal residue" evidence="4">
    <location>
        <position position="1044"/>
    </location>
</feature>
<dbReference type="PROSITE" id="PS50103">
    <property type="entry name" value="ZF_C3H1"/>
    <property type="match status" value="1"/>
</dbReference>